<comment type="similarity">
    <text evidence="9">Belongs to the ABC transporter superfamily. Drug exporter-1 (DrugE1) (TC 3.A.1.105) family.</text>
</comment>
<dbReference type="GO" id="GO:0005524">
    <property type="term" value="F:ATP binding"/>
    <property type="evidence" value="ECO:0007669"/>
    <property type="project" value="UniProtKB-KW"/>
</dbReference>
<reference evidence="13" key="1">
    <citation type="submission" date="2016-10" db="EMBL/GenBank/DDBJ databases">
        <authorList>
            <person name="Varghese N."/>
            <person name="Submissions S."/>
        </authorList>
    </citation>
    <scope>NUCLEOTIDE SEQUENCE [LARGE SCALE GENOMIC DNA]</scope>
    <source>
        <strain evidence="13">DSM 44796</strain>
    </source>
</reference>
<dbReference type="GO" id="GO:0005886">
    <property type="term" value="C:plasma membrane"/>
    <property type="evidence" value="ECO:0007669"/>
    <property type="project" value="UniProtKB-SubCell"/>
</dbReference>
<evidence type="ECO:0000256" key="5">
    <source>
        <dbReference type="ARBA" id="ARBA00022840"/>
    </source>
</evidence>
<dbReference type="GO" id="GO:0043215">
    <property type="term" value="P:daunorubicin transport"/>
    <property type="evidence" value="ECO:0007669"/>
    <property type="project" value="InterPro"/>
</dbReference>
<dbReference type="GO" id="GO:1900753">
    <property type="term" value="P:doxorubicin transport"/>
    <property type="evidence" value="ECO:0007669"/>
    <property type="project" value="InterPro"/>
</dbReference>
<evidence type="ECO:0000256" key="10">
    <source>
        <dbReference type="SAM" id="MobiDB-lite"/>
    </source>
</evidence>
<dbReference type="GO" id="GO:0016887">
    <property type="term" value="F:ATP hydrolysis activity"/>
    <property type="evidence" value="ECO:0007669"/>
    <property type="project" value="InterPro"/>
</dbReference>
<comment type="subcellular location">
    <subcellularLocation>
        <location evidence="1">Cell membrane</location>
        <topology evidence="1">Peripheral membrane protein</topology>
        <orientation evidence="1">Cytoplasmic side</orientation>
    </subcellularLocation>
</comment>
<keyword evidence="5 12" id="KW-0067">ATP-binding</keyword>
<dbReference type="Gene3D" id="3.40.50.300">
    <property type="entry name" value="P-loop containing nucleotide triphosphate hydrolases"/>
    <property type="match status" value="1"/>
</dbReference>
<evidence type="ECO:0000313" key="13">
    <source>
        <dbReference type="Proteomes" id="UP000199682"/>
    </source>
</evidence>
<dbReference type="InterPro" id="IPR003593">
    <property type="entry name" value="AAA+_ATPase"/>
</dbReference>
<feature type="region of interest" description="Disordered" evidence="10">
    <location>
        <begin position="337"/>
        <end position="357"/>
    </location>
</feature>
<dbReference type="PROSITE" id="PS50893">
    <property type="entry name" value="ABC_TRANSPORTER_2"/>
    <property type="match status" value="1"/>
</dbReference>
<evidence type="ECO:0000256" key="1">
    <source>
        <dbReference type="ARBA" id="ARBA00004413"/>
    </source>
</evidence>
<dbReference type="Pfam" id="PF00005">
    <property type="entry name" value="ABC_tran"/>
    <property type="match status" value="1"/>
</dbReference>
<sequence length="357" mass="38146">MPPSVARGFRRGEPAFEPGGEAMMTAAIVAREVVKKYASVTALDGFDLEVAEGTVMGLLGPNGAGKTTAVRVFATLIQPDSGHAEVAGIDVVANPRAVREVIGLSGQYAAVDELLTGYENLELIGRLYHLGKKGAKARAEELLEQFDLTEAAGRRLKEYSGGMRRRLDLAGALVRKPKVLILDEPTTGLDIRSREATWEAIGELVASGSTLLLTTQYLEEADRLAHRIAVIDHGKLIANGTADELKDQVGGHRLEVTLRDAADLDHARAVLAPIGHGEPVATQEDRRVVVPIAAAGGVLVEGVRRLDMAGIEVVDASVRRPTLDDVFLALTGHRADKAEQNGEGVKAEETKNEEPVR</sequence>
<keyword evidence="6" id="KW-1278">Translocase</keyword>
<dbReference type="EMBL" id="FNET01000002">
    <property type="protein sequence ID" value="SDJ45114.1"/>
    <property type="molecule type" value="Genomic_DNA"/>
</dbReference>
<dbReference type="PROSITE" id="PS00211">
    <property type="entry name" value="ABC_TRANSPORTER_1"/>
    <property type="match status" value="1"/>
</dbReference>
<dbReference type="InterPro" id="IPR017871">
    <property type="entry name" value="ABC_transporter-like_CS"/>
</dbReference>
<evidence type="ECO:0000256" key="7">
    <source>
        <dbReference type="ARBA" id="ARBA00023136"/>
    </source>
</evidence>
<organism evidence="12 13">
    <name type="scientific">Lentzea albidocapillata subsp. violacea</name>
    <dbReference type="NCBI Taxonomy" id="128104"/>
    <lineage>
        <taxon>Bacteria</taxon>
        <taxon>Bacillati</taxon>
        <taxon>Actinomycetota</taxon>
        <taxon>Actinomycetes</taxon>
        <taxon>Pseudonocardiales</taxon>
        <taxon>Pseudonocardiaceae</taxon>
        <taxon>Lentzea</taxon>
    </lineage>
</organism>
<dbReference type="PANTHER" id="PTHR42711:SF19">
    <property type="entry name" value="DOXORUBICIN RESISTANCE ATP-BINDING PROTEIN DRRA"/>
    <property type="match status" value="1"/>
</dbReference>
<dbReference type="AlphaFoldDB" id="A0A1G8TUP8"/>
<dbReference type="InterPro" id="IPR027417">
    <property type="entry name" value="P-loop_NTPase"/>
</dbReference>
<dbReference type="Proteomes" id="UP000199682">
    <property type="component" value="Unassembled WGS sequence"/>
</dbReference>
<evidence type="ECO:0000256" key="6">
    <source>
        <dbReference type="ARBA" id="ARBA00022967"/>
    </source>
</evidence>
<gene>
    <name evidence="12" type="ORF">SAMN04488074_10291</name>
</gene>
<evidence type="ECO:0000256" key="4">
    <source>
        <dbReference type="ARBA" id="ARBA00022741"/>
    </source>
</evidence>
<dbReference type="InterPro" id="IPR050763">
    <property type="entry name" value="ABC_transporter_ATP-binding"/>
</dbReference>
<name>A0A1G8TUP8_9PSEU</name>
<evidence type="ECO:0000259" key="11">
    <source>
        <dbReference type="PROSITE" id="PS50893"/>
    </source>
</evidence>
<proteinExistence type="inferred from homology"/>
<keyword evidence="4" id="KW-0547">Nucleotide-binding</keyword>
<dbReference type="NCBIfam" id="TIGR01188">
    <property type="entry name" value="drrA"/>
    <property type="match status" value="1"/>
</dbReference>
<keyword evidence="8" id="KW-0046">Antibiotic resistance</keyword>
<keyword evidence="2" id="KW-0813">Transport</keyword>
<evidence type="ECO:0000256" key="8">
    <source>
        <dbReference type="ARBA" id="ARBA00023251"/>
    </source>
</evidence>
<accession>A0A1G8TUP8</accession>
<evidence type="ECO:0000256" key="3">
    <source>
        <dbReference type="ARBA" id="ARBA00022475"/>
    </source>
</evidence>
<dbReference type="SUPFAM" id="SSF52540">
    <property type="entry name" value="P-loop containing nucleoside triphosphate hydrolases"/>
    <property type="match status" value="1"/>
</dbReference>
<dbReference type="SMART" id="SM00382">
    <property type="entry name" value="AAA"/>
    <property type="match status" value="1"/>
</dbReference>
<dbReference type="GO" id="GO:0046677">
    <property type="term" value="P:response to antibiotic"/>
    <property type="evidence" value="ECO:0007669"/>
    <property type="project" value="UniProtKB-KW"/>
</dbReference>
<evidence type="ECO:0000313" key="12">
    <source>
        <dbReference type="EMBL" id="SDJ45114.1"/>
    </source>
</evidence>
<evidence type="ECO:0000256" key="9">
    <source>
        <dbReference type="ARBA" id="ARBA00049985"/>
    </source>
</evidence>
<dbReference type="FunFam" id="3.40.50.300:FF:000589">
    <property type="entry name" value="ABC transporter, ATP-binding subunit"/>
    <property type="match status" value="1"/>
</dbReference>
<dbReference type="InterPro" id="IPR025302">
    <property type="entry name" value="DrrA1/2-like_C"/>
</dbReference>
<dbReference type="InterPro" id="IPR005894">
    <property type="entry name" value="DrrA"/>
</dbReference>
<evidence type="ECO:0000256" key="2">
    <source>
        <dbReference type="ARBA" id="ARBA00022448"/>
    </source>
</evidence>
<protein>
    <submittedName>
        <fullName evidence="12">ABC-2 type transport system ATP-binding protein</fullName>
    </submittedName>
</protein>
<dbReference type="InterPro" id="IPR003439">
    <property type="entry name" value="ABC_transporter-like_ATP-bd"/>
</dbReference>
<feature type="domain" description="ABC transporter" evidence="11">
    <location>
        <begin position="28"/>
        <end position="258"/>
    </location>
</feature>
<dbReference type="Pfam" id="PF13732">
    <property type="entry name" value="DrrA1-3_C"/>
    <property type="match status" value="1"/>
</dbReference>
<dbReference type="PANTHER" id="PTHR42711">
    <property type="entry name" value="ABC TRANSPORTER ATP-BINDING PROTEIN"/>
    <property type="match status" value="1"/>
</dbReference>
<keyword evidence="7" id="KW-0472">Membrane</keyword>
<keyword evidence="3" id="KW-1003">Cell membrane</keyword>